<dbReference type="InterPro" id="IPR001296">
    <property type="entry name" value="Glyco_trans_1"/>
</dbReference>
<dbReference type="Gene3D" id="3.40.50.2000">
    <property type="entry name" value="Glycogen Phosphorylase B"/>
    <property type="match status" value="2"/>
</dbReference>
<evidence type="ECO:0000313" key="4">
    <source>
        <dbReference type="Proteomes" id="UP001174839"/>
    </source>
</evidence>
<evidence type="ECO:0000313" key="3">
    <source>
        <dbReference type="EMBL" id="MDM9631136.1"/>
    </source>
</evidence>
<organism evidence="3 4">
    <name type="scientific">Robiginitalea aurantiaca</name>
    <dbReference type="NCBI Taxonomy" id="3056915"/>
    <lineage>
        <taxon>Bacteria</taxon>
        <taxon>Pseudomonadati</taxon>
        <taxon>Bacteroidota</taxon>
        <taxon>Flavobacteriia</taxon>
        <taxon>Flavobacteriales</taxon>
        <taxon>Flavobacteriaceae</taxon>
        <taxon>Robiginitalea</taxon>
    </lineage>
</organism>
<dbReference type="SUPFAM" id="SSF53756">
    <property type="entry name" value="UDP-Glycosyltransferase/glycogen phosphorylase"/>
    <property type="match status" value="1"/>
</dbReference>
<dbReference type="Pfam" id="PF00534">
    <property type="entry name" value="Glycos_transf_1"/>
    <property type="match status" value="1"/>
</dbReference>
<feature type="domain" description="Glycosyl transferase family 1" evidence="2">
    <location>
        <begin position="212"/>
        <end position="360"/>
    </location>
</feature>
<proteinExistence type="predicted"/>
<dbReference type="EMBL" id="JAUDUY010000003">
    <property type="protein sequence ID" value="MDM9631136.1"/>
    <property type="molecule type" value="Genomic_DNA"/>
</dbReference>
<evidence type="ECO:0000259" key="2">
    <source>
        <dbReference type="Pfam" id="PF00534"/>
    </source>
</evidence>
<keyword evidence="4" id="KW-1185">Reference proteome</keyword>
<gene>
    <name evidence="3" type="ORF">QU605_06630</name>
</gene>
<dbReference type="CDD" id="cd03801">
    <property type="entry name" value="GT4_PimA-like"/>
    <property type="match status" value="1"/>
</dbReference>
<dbReference type="GO" id="GO:0016757">
    <property type="term" value="F:glycosyltransferase activity"/>
    <property type="evidence" value="ECO:0007669"/>
    <property type="project" value="UniProtKB-KW"/>
</dbReference>
<keyword evidence="3" id="KW-0328">Glycosyltransferase</keyword>
<sequence length="392" mass="44695">MGECSGETSIGTRIMKILFCTNKFSEVSNGPAKFANLVLDINEQFREHEIRILTEDVSESGPCVYKLDLKYPKALGFFGQLFRIIQYHRAAQKIKTNYYSYDILVYNNALIGLYSTILKPETIGMVNDYNNACRDISNFKFKYKYLKNLIFKQLEWITLKNQKTTIVNSRFLANYLASKYKIPRSQFQILYKGIEIPKQTNSTEIDCSKIIKVLFVKANYYLGGLPLLLSALGMLPFGFELTIIGPKNIEENQIKQMLAGKNNVSIVFLGYQSQKVVFKKLLETHIYSVPSYREALGVANLEAISYGVPVITTNVGGIPEVLKYGDCGWLVEPGNVKQLSEAFRECITNNDLRNKKIEMGLKHCMSFDYKIILENFIEILNLSKTPIVIDKC</sequence>
<reference evidence="3" key="1">
    <citation type="submission" date="2023-06" db="EMBL/GenBank/DDBJ databases">
        <title>Robiginitalea aurantiacus sp. nov. and Algoriphagus sediminis sp. nov., isolated from coastal sediment.</title>
        <authorList>
            <person name="Zhou Z.Y."/>
            <person name="An J."/>
            <person name="Jia Y.W."/>
            <person name="Du Z.J."/>
        </authorList>
    </citation>
    <scope>NUCLEOTIDE SEQUENCE</scope>
    <source>
        <strain evidence="3">M39</strain>
    </source>
</reference>
<name>A0ABT7WDZ5_9FLAO</name>
<comment type="caution">
    <text evidence="3">The sequence shown here is derived from an EMBL/GenBank/DDBJ whole genome shotgun (WGS) entry which is preliminary data.</text>
</comment>
<dbReference type="PANTHER" id="PTHR46401">
    <property type="entry name" value="GLYCOSYLTRANSFERASE WBBK-RELATED"/>
    <property type="match status" value="1"/>
</dbReference>
<dbReference type="EC" id="2.4.-.-" evidence="3"/>
<accession>A0ABT7WDZ5</accession>
<protein>
    <submittedName>
        <fullName evidence="3">Glycosyltransferase family 4 protein</fullName>
        <ecNumber evidence="3">2.4.-.-</ecNumber>
    </submittedName>
</protein>
<dbReference type="Proteomes" id="UP001174839">
    <property type="component" value="Unassembled WGS sequence"/>
</dbReference>
<evidence type="ECO:0000256" key="1">
    <source>
        <dbReference type="ARBA" id="ARBA00022679"/>
    </source>
</evidence>
<dbReference type="PANTHER" id="PTHR46401:SF2">
    <property type="entry name" value="GLYCOSYLTRANSFERASE WBBK-RELATED"/>
    <property type="match status" value="1"/>
</dbReference>
<keyword evidence="1 3" id="KW-0808">Transferase</keyword>